<protein>
    <submittedName>
        <fullName evidence="1">Uncharacterized protein</fullName>
    </submittedName>
</protein>
<organism evidence="1 2">
    <name type="scientific">Sphingomonas albertensis</name>
    <dbReference type="NCBI Taxonomy" id="2762591"/>
    <lineage>
        <taxon>Bacteria</taxon>
        <taxon>Pseudomonadati</taxon>
        <taxon>Pseudomonadota</taxon>
        <taxon>Alphaproteobacteria</taxon>
        <taxon>Sphingomonadales</taxon>
        <taxon>Sphingomonadaceae</taxon>
        <taxon>Sphingomonas</taxon>
    </lineage>
</organism>
<reference evidence="1 2" key="1">
    <citation type="submission" date="2020-08" db="EMBL/GenBank/DDBJ databases">
        <title>Putative novel bacterial strains isolated from necrotic wheat leaf tissues caused by Xanthomonas translucens.</title>
        <authorList>
            <person name="Tambong J.T."/>
        </authorList>
    </citation>
    <scope>NUCLEOTIDE SEQUENCE [LARGE SCALE GENOMIC DNA]</scope>
    <source>
        <strain evidence="2">DOAB 1063</strain>
    </source>
</reference>
<dbReference type="EMBL" id="JACONT010000017">
    <property type="protein sequence ID" value="MBC3941864.1"/>
    <property type="molecule type" value="Genomic_DNA"/>
</dbReference>
<name>A0ABR7AN46_9SPHN</name>
<dbReference type="InterPro" id="IPR020891">
    <property type="entry name" value="UPF0758_CS"/>
</dbReference>
<evidence type="ECO:0000313" key="2">
    <source>
        <dbReference type="Proteomes" id="UP000597613"/>
    </source>
</evidence>
<dbReference type="Proteomes" id="UP000597613">
    <property type="component" value="Unassembled WGS sequence"/>
</dbReference>
<keyword evidence="2" id="KW-1185">Reference proteome</keyword>
<sequence>MRRLTSSEVAVIDGLTMMGLATGWEWMAALDAGTQAQVAFRTDERTDGTNSDTAMKTHWAGGGHLVIHHNHPSGESLSHPDWNCLLDPDQPMDEIFACTLDGTVYYGALVDDATARQALARYGFAHPSAETAIFDSLAGQTLGFRTAVAATFGKHAVSLALGQRGFAYDIAPGPVMQRALAHVSGPIAAGTAAALAKL</sequence>
<comment type="caution">
    <text evidence="1">The sequence shown here is derived from an EMBL/GenBank/DDBJ whole genome shotgun (WGS) entry which is preliminary data.</text>
</comment>
<accession>A0ABR7AN46</accession>
<dbReference type="PROSITE" id="PS01302">
    <property type="entry name" value="UPF0758"/>
    <property type="match status" value="1"/>
</dbReference>
<evidence type="ECO:0000313" key="1">
    <source>
        <dbReference type="EMBL" id="MBC3941864.1"/>
    </source>
</evidence>
<gene>
    <name evidence="1" type="ORF">H8S47_09235</name>
</gene>
<proteinExistence type="predicted"/>
<dbReference type="RefSeq" id="WP_187503583.1">
    <property type="nucleotide sequence ID" value="NZ_CP162536.1"/>
</dbReference>